<dbReference type="Pfam" id="PF13416">
    <property type="entry name" value="SBP_bac_8"/>
    <property type="match status" value="1"/>
</dbReference>
<proteinExistence type="inferred from homology"/>
<protein>
    <submittedName>
        <fullName evidence="5">ABC transporter substrate-binding protein</fullName>
    </submittedName>
</protein>
<evidence type="ECO:0000256" key="2">
    <source>
        <dbReference type="ARBA" id="ARBA00022448"/>
    </source>
</evidence>
<dbReference type="Proteomes" id="UP001564657">
    <property type="component" value="Unassembled WGS sequence"/>
</dbReference>
<evidence type="ECO:0000256" key="4">
    <source>
        <dbReference type="SAM" id="SignalP"/>
    </source>
</evidence>
<evidence type="ECO:0000256" key="1">
    <source>
        <dbReference type="ARBA" id="ARBA00008520"/>
    </source>
</evidence>
<dbReference type="PANTHER" id="PTHR30061:SF50">
    <property type="entry name" value="MALTOSE_MALTODEXTRIN-BINDING PERIPLASMIC PROTEIN"/>
    <property type="match status" value="1"/>
</dbReference>
<accession>A0ABV4BXA4</accession>
<feature type="chain" id="PRO_5046397141" evidence="4">
    <location>
        <begin position="23"/>
        <end position="407"/>
    </location>
</feature>
<feature type="signal peptide" evidence="4">
    <location>
        <begin position="1"/>
        <end position="22"/>
    </location>
</feature>
<keyword evidence="6" id="KW-1185">Reference proteome</keyword>
<dbReference type="EMBL" id="JBGEWD010000019">
    <property type="protein sequence ID" value="MEY8001468.1"/>
    <property type="molecule type" value="Genomic_DNA"/>
</dbReference>
<name>A0ABV4BXA4_9CLOT</name>
<dbReference type="SUPFAM" id="SSF53850">
    <property type="entry name" value="Periplasmic binding protein-like II"/>
    <property type="match status" value="1"/>
</dbReference>
<evidence type="ECO:0000313" key="5">
    <source>
        <dbReference type="EMBL" id="MEY8001468.1"/>
    </source>
</evidence>
<reference evidence="5 6" key="1">
    <citation type="submission" date="2024-08" db="EMBL/GenBank/DDBJ databases">
        <title>Clostridium lapicellarii sp. nov., and Clostridium renhuaiense sp. nov., two species isolated from the mud in a fermentation cellar used for producing sauce-flavour Chinese liquors.</title>
        <authorList>
            <person name="Yang F."/>
            <person name="Wang H."/>
            <person name="Chen L.Q."/>
            <person name="Zhou N."/>
            <person name="Lu J.J."/>
            <person name="Pu X.X."/>
            <person name="Wan B."/>
            <person name="Wang L."/>
            <person name="Liu S.J."/>
        </authorList>
    </citation>
    <scope>NUCLEOTIDE SEQUENCE [LARGE SCALE GENOMIC DNA]</scope>
    <source>
        <strain evidence="5 6">MT-5</strain>
    </source>
</reference>
<comment type="caution">
    <text evidence="5">The sequence shown here is derived from an EMBL/GenBank/DDBJ whole genome shotgun (WGS) entry which is preliminary data.</text>
</comment>
<dbReference type="Gene3D" id="3.40.190.10">
    <property type="entry name" value="Periplasmic binding protein-like II"/>
    <property type="match status" value="1"/>
</dbReference>
<keyword evidence="3 4" id="KW-0732">Signal</keyword>
<keyword evidence="2" id="KW-0813">Transport</keyword>
<evidence type="ECO:0000256" key="3">
    <source>
        <dbReference type="ARBA" id="ARBA00022729"/>
    </source>
</evidence>
<sequence>MLYKKRIIISFLALILVFNLFACGKNNQMADNRQIKIYIGVKDKESLNMIKYLTDEYKKANPKTELNINNAMGEKIDEDINDNSNMDVIFTSRTDMLSLIRKGALSDIRNLYKEDDINNRYYSISKSYGRFNDKYYGIALAPYTIEILCNEEAFNKLNLKTPNTMNEFIDTLKILNSLQKRIPVVLNEDMDISIALFSIMSNSLVPMRKLESIYDSGPSAYKALGEIQGCFDRLENMVKNGYINKDTFEIGNENTVQKFDRDDIPVLIASSYYLNDLKNSRIKCLESYSSTSNNVNIPVMADTIMSIPISGKNTDEMSDFAKFVLSDNTQKKLYKKGFITGDKKANISKGDVNKNVIMHLKNSTEDNIAFIYNVPKNFRSNISLKIDHIFSGKYTGNEWNEVVEESY</sequence>
<dbReference type="RefSeq" id="WP_369705364.1">
    <property type="nucleotide sequence ID" value="NZ_JBGEWD010000019.1"/>
</dbReference>
<dbReference type="PANTHER" id="PTHR30061">
    <property type="entry name" value="MALTOSE-BINDING PERIPLASMIC PROTEIN"/>
    <property type="match status" value="1"/>
</dbReference>
<gene>
    <name evidence="5" type="ORF">AB8U03_14905</name>
</gene>
<organism evidence="5 6">
    <name type="scientific">Clostridium moutaii</name>
    <dbReference type="NCBI Taxonomy" id="3240932"/>
    <lineage>
        <taxon>Bacteria</taxon>
        <taxon>Bacillati</taxon>
        <taxon>Bacillota</taxon>
        <taxon>Clostridia</taxon>
        <taxon>Eubacteriales</taxon>
        <taxon>Clostridiaceae</taxon>
        <taxon>Clostridium</taxon>
    </lineage>
</organism>
<evidence type="ECO:0000313" key="6">
    <source>
        <dbReference type="Proteomes" id="UP001564657"/>
    </source>
</evidence>
<dbReference type="InterPro" id="IPR006059">
    <property type="entry name" value="SBP"/>
</dbReference>
<comment type="similarity">
    <text evidence="1">Belongs to the bacterial solute-binding protein 1 family.</text>
</comment>